<dbReference type="EMBL" id="CAJNOJ010000070">
    <property type="protein sequence ID" value="CAF1026355.1"/>
    <property type="molecule type" value="Genomic_DNA"/>
</dbReference>
<sequence length="285" mass="33316">MVLISITVTHMLMANLMIVLIDIFDLAEQIGIYFAVKGNDPTENIQRRFFFILFAIGAISVFKPLFNQPRLHIIFSLCIENLKLILHLSFLPRTADLLTITILFFFIEVLFHVLALYTAWTSNGNYPNQRHPPCCTICMLLCWYEMMFETQILLLFVDSTSPFRDTFYEILINLSIFFGLIVVDKHFSWRLYIDDVNNDRSLYNIWRLIVNILGVVEYFILAMTGIVYASKLLHNSTQLKTYDFIVCILMLICYGVNVIVITLIAVAALHWYIPKWHRRSFRTNS</sequence>
<dbReference type="Proteomes" id="UP000663828">
    <property type="component" value="Unassembled WGS sequence"/>
</dbReference>
<organism evidence="3 5">
    <name type="scientific">Adineta ricciae</name>
    <name type="common">Rotifer</name>
    <dbReference type="NCBI Taxonomy" id="249248"/>
    <lineage>
        <taxon>Eukaryota</taxon>
        <taxon>Metazoa</taxon>
        <taxon>Spiralia</taxon>
        <taxon>Gnathifera</taxon>
        <taxon>Rotifera</taxon>
        <taxon>Eurotatoria</taxon>
        <taxon>Bdelloidea</taxon>
        <taxon>Adinetida</taxon>
        <taxon>Adinetidae</taxon>
        <taxon>Adineta</taxon>
    </lineage>
</organism>
<protein>
    <submittedName>
        <fullName evidence="3">Uncharacterized protein</fullName>
    </submittedName>
</protein>
<keyword evidence="1" id="KW-1133">Transmembrane helix</keyword>
<accession>A0A814IMW3</accession>
<keyword evidence="4" id="KW-1185">Reference proteome</keyword>
<proteinExistence type="predicted"/>
<dbReference type="Proteomes" id="UP000663852">
    <property type="component" value="Unassembled WGS sequence"/>
</dbReference>
<name>A0A814IMW3_ADIRI</name>
<feature type="transmembrane region" description="Helical" evidence="1">
    <location>
        <begin position="97"/>
        <end position="120"/>
    </location>
</feature>
<gene>
    <name evidence="3" type="ORF">EDS130_LOCUS16168</name>
    <name evidence="2" type="ORF">XAT740_LOCUS1595</name>
</gene>
<dbReference type="EMBL" id="CAJNOR010000050">
    <property type="protein sequence ID" value="CAF0773794.1"/>
    <property type="molecule type" value="Genomic_DNA"/>
</dbReference>
<feature type="transmembrane region" description="Helical" evidence="1">
    <location>
        <begin position="205"/>
        <end position="230"/>
    </location>
</feature>
<reference evidence="3" key="1">
    <citation type="submission" date="2021-02" db="EMBL/GenBank/DDBJ databases">
        <authorList>
            <person name="Nowell W R."/>
        </authorList>
    </citation>
    <scope>NUCLEOTIDE SEQUENCE</scope>
</reference>
<keyword evidence="1" id="KW-0472">Membrane</keyword>
<dbReference type="OrthoDB" id="10051214at2759"/>
<feature type="transmembrane region" description="Helical" evidence="1">
    <location>
        <begin position="166"/>
        <end position="184"/>
    </location>
</feature>
<dbReference type="AlphaFoldDB" id="A0A814IMW3"/>
<evidence type="ECO:0000313" key="2">
    <source>
        <dbReference type="EMBL" id="CAF0773794.1"/>
    </source>
</evidence>
<evidence type="ECO:0000313" key="4">
    <source>
        <dbReference type="Proteomes" id="UP000663828"/>
    </source>
</evidence>
<feature type="transmembrane region" description="Helical" evidence="1">
    <location>
        <begin position="12"/>
        <end position="36"/>
    </location>
</feature>
<evidence type="ECO:0000313" key="5">
    <source>
        <dbReference type="Proteomes" id="UP000663852"/>
    </source>
</evidence>
<feature type="transmembrane region" description="Helical" evidence="1">
    <location>
        <begin position="242"/>
        <end position="273"/>
    </location>
</feature>
<keyword evidence="1" id="KW-0812">Transmembrane</keyword>
<evidence type="ECO:0000256" key="1">
    <source>
        <dbReference type="SAM" id="Phobius"/>
    </source>
</evidence>
<feature type="transmembrane region" description="Helical" evidence="1">
    <location>
        <begin position="48"/>
        <end position="66"/>
    </location>
</feature>
<evidence type="ECO:0000313" key="3">
    <source>
        <dbReference type="EMBL" id="CAF1026355.1"/>
    </source>
</evidence>
<comment type="caution">
    <text evidence="3">The sequence shown here is derived from an EMBL/GenBank/DDBJ whole genome shotgun (WGS) entry which is preliminary data.</text>
</comment>